<accession>M6UV42</accession>
<proteinExistence type="predicted"/>
<comment type="caution">
    <text evidence="2">The sequence shown here is derived from an EMBL/GenBank/DDBJ whole genome shotgun (WGS) entry which is preliminary data.</text>
</comment>
<gene>
    <name evidence="2" type="ORF">LEP1GSC186_3045</name>
</gene>
<dbReference type="EMBL" id="AHOP02000023">
    <property type="protein sequence ID" value="EMO41153.1"/>
    <property type="molecule type" value="Genomic_DNA"/>
</dbReference>
<evidence type="ECO:0000256" key="1">
    <source>
        <dbReference type="SAM" id="Phobius"/>
    </source>
</evidence>
<dbReference type="Proteomes" id="UP000012153">
    <property type="component" value="Unassembled WGS sequence"/>
</dbReference>
<evidence type="ECO:0000313" key="3">
    <source>
        <dbReference type="Proteomes" id="UP000012153"/>
    </source>
</evidence>
<organism evidence="2 3">
    <name type="scientific">Leptospira noguchii serovar Autumnalis str. ZUN142</name>
    <dbReference type="NCBI Taxonomy" id="1085540"/>
    <lineage>
        <taxon>Bacteria</taxon>
        <taxon>Pseudomonadati</taxon>
        <taxon>Spirochaetota</taxon>
        <taxon>Spirochaetia</taxon>
        <taxon>Leptospirales</taxon>
        <taxon>Leptospiraceae</taxon>
        <taxon>Leptospira</taxon>
    </lineage>
</organism>
<keyword evidence="1" id="KW-1133">Transmembrane helix</keyword>
<protein>
    <submittedName>
        <fullName evidence="2">Uncharacterized protein</fullName>
    </submittedName>
</protein>
<reference evidence="2 3" key="1">
    <citation type="submission" date="2013-01" db="EMBL/GenBank/DDBJ databases">
        <authorList>
            <person name="Harkins D.M."/>
            <person name="Durkin A.S."/>
            <person name="Brinkac L.M."/>
            <person name="Haft D.H."/>
            <person name="Selengut J.D."/>
            <person name="Sanka R."/>
            <person name="DePew J."/>
            <person name="Purushe J."/>
            <person name="Matthias M.A."/>
            <person name="Vinetz J.M."/>
            <person name="Sutton G.G."/>
            <person name="Nierman W.C."/>
            <person name="Fouts D.E."/>
        </authorList>
    </citation>
    <scope>NUCLEOTIDE SEQUENCE [LARGE SCALE GENOMIC DNA]</scope>
    <source>
        <strain evidence="2 3">ZUN142</strain>
    </source>
</reference>
<sequence length="109" mass="13352">MPKKVSFFKTLFESQMYQTHRRNIPEKINRTIALLLSVFFISIYFWNFISILVESFPIFYILNIYTEFILVFKIDFDFDSITFIFYDFFLHTLGIDSRMCSWKFFELSK</sequence>
<name>M6UV42_9LEPT</name>
<feature type="transmembrane region" description="Helical" evidence="1">
    <location>
        <begin position="31"/>
        <end position="52"/>
    </location>
</feature>
<keyword evidence="1" id="KW-0812">Transmembrane</keyword>
<keyword evidence="1" id="KW-0472">Membrane</keyword>
<evidence type="ECO:0000313" key="2">
    <source>
        <dbReference type="EMBL" id="EMO41153.1"/>
    </source>
</evidence>
<dbReference type="AlphaFoldDB" id="M6UV42"/>